<evidence type="ECO:0000313" key="9">
    <source>
        <dbReference type="Proteomes" id="UP001165060"/>
    </source>
</evidence>
<name>A0ABQ6MH11_9STRA</name>
<dbReference type="EC" id="2.7.7.7" evidence="1"/>
<dbReference type="InterPro" id="IPR019760">
    <property type="entry name" value="DNA-dir_DNA_pol_A_CS"/>
</dbReference>
<dbReference type="SUPFAM" id="SSF56672">
    <property type="entry name" value="DNA/RNA polymerases"/>
    <property type="match status" value="1"/>
</dbReference>
<dbReference type="PANTHER" id="PTHR10133">
    <property type="entry name" value="DNA POLYMERASE I"/>
    <property type="match status" value="1"/>
</dbReference>
<dbReference type="EMBL" id="BRYB01001445">
    <property type="protein sequence ID" value="GMI25918.1"/>
    <property type="molecule type" value="Genomic_DNA"/>
</dbReference>
<feature type="domain" description="DNA-directed DNA polymerase family A palm" evidence="7">
    <location>
        <begin position="752"/>
        <end position="976"/>
    </location>
</feature>
<feature type="region of interest" description="Disordered" evidence="6">
    <location>
        <begin position="111"/>
        <end position="255"/>
    </location>
</feature>
<dbReference type="InterPro" id="IPR001098">
    <property type="entry name" value="DNA-dir_DNA_pol_A_palm_dom"/>
</dbReference>
<dbReference type="SMART" id="SM00482">
    <property type="entry name" value="POLAc"/>
    <property type="match status" value="1"/>
</dbReference>
<dbReference type="Gene3D" id="3.30.70.370">
    <property type="match status" value="1"/>
</dbReference>
<protein>
    <recommendedName>
        <fullName evidence="1">DNA-directed DNA polymerase</fullName>
        <ecNumber evidence="1">2.7.7.7</ecNumber>
    </recommendedName>
</protein>
<dbReference type="PRINTS" id="PR00868">
    <property type="entry name" value="DNAPOLI"/>
</dbReference>
<accession>A0ABQ6MH11</accession>
<organism evidence="8 9">
    <name type="scientific">Tetraparma gracilis</name>
    <dbReference type="NCBI Taxonomy" id="2962635"/>
    <lineage>
        <taxon>Eukaryota</taxon>
        <taxon>Sar</taxon>
        <taxon>Stramenopiles</taxon>
        <taxon>Ochrophyta</taxon>
        <taxon>Bolidophyceae</taxon>
        <taxon>Parmales</taxon>
        <taxon>Triparmaceae</taxon>
        <taxon>Tetraparma</taxon>
    </lineage>
</organism>
<keyword evidence="4" id="KW-0239">DNA-directed DNA polymerase</keyword>
<evidence type="ECO:0000313" key="8">
    <source>
        <dbReference type="EMBL" id="GMI25918.1"/>
    </source>
</evidence>
<evidence type="ECO:0000256" key="6">
    <source>
        <dbReference type="SAM" id="MobiDB-lite"/>
    </source>
</evidence>
<evidence type="ECO:0000259" key="7">
    <source>
        <dbReference type="SMART" id="SM00482"/>
    </source>
</evidence>
<evidence type="ECO:0000256" key="3">
    <source>
        <dbReference type="ARBA" id="ARBA00022695"/>
    </source>
</evidence>
<comment type="caution">
    <text evidence="8">The sequence shown here is derived from an EMBL/GenBank/DDBJ whole genome shotgun (WGS) entry which is preliminary data.</text>
</comment>
<gene>
    <name evidence="8" type="ORF">TeGR_g3454</name>
</gene>
<feature type="compositionally biased region" description="Polar residues" evidence="6">
    <location>
        <begin position="285"/>
        <end position="294"/>
    </location>
</feature>
<feature type="compositionally biased region" description="Pro residues" evidence="6">
    <location>
        <begin position="205"/>
        <end position="225"/>
    </location>
</feature>
<dbReference type="Gene3D" id="1.10.150.20">
    <property type="entry name" value="5' to 3' exonuclease, C-terminal subdomain"/>
    <property type="match status" value="1"/>
</dbReference>
<dbReference type="PROSITE" id="PS00447">
    <property type="entry name" value="DNA_POLYMERASE_A"/>
    <property type="match status" value="1"/>
</dbReference>
<evidence type="ECO:0000256" key="1">
    <source>
        <dbReference type="ARBA" id="ARBA00012417"/>
    </source>
</evidence>
<reference evidence="8 9" key="1">
    <citation type="journal article" date="2023" name="Commun. Biol.">
        <title>Genome analysis of Parmales, the sister group of diatoms, reveals the evolutionary specialization of diatoms from phago-mixotrophs to photoautotrophs.</title>
        <authorList>
            <person name="Ban H."/>
            <person name="Sato S."/>
            <person name="Yoshikawa S."/>
            <person name="Yamada K."/>
            <person name="Nakamura Y."/>
            <person name="Ichinomiya M."/>
            <person name="Sato N."/>
            <person name="Blanc-Mathieu R."/>
            <person name="Endo H."/>
            <person name="Kuwata A."/>
            <person name="Ogata H."/>
        </authorList>
    </citation>
    <scope>NUCLEOTIDE SEQUENCE [LARGE SCALE GENOMIC DNA]</scope>
</reference>
<dbReference type="InterPro" id="IPR043502">
    <property type="entry name" value="DNA/RNA_pol_sf"/>
</dbReference>
<feature type="compositionally biased region" description="Pro residues" evidence="6">
    <location>
        <begin position="238"/>
        <end position="255"/>
    </location>
</feature>
<keyword evidence="9" id="KW-1185">Reference proteome</keyword>
<dbReference type="Pfam" id="PF00476">
    <property type="entry name" value="DNA_pol_A"/>
    <property type="match status" value="1"/>
</dbReference>
<dbReference type="Gene3D" id="1.20.1060.10">
    <property type="entry name" value="Taq DNA Polymerase, Chain T, domain 4"/>
    <property type="match status" value="1"/>
</dbReference>
<dbReference type="PANTHER" id="PTHR10133:SF62">
    <property type="entry name" value="DNA POLYMERASE THETA"/>
    <property type="match status" value="1"/>
</dbReference>
<keyword evidence="3" id="KW-0548">Nucleotidyltransferase</keyword>
<evidence type="ECO:0000256" key="5">
    <source>
        <dbReference type="ARBA" id="ARBA00049244"/>
    </source>
</evidence>
<evidence type="ECO:0000256" key="4">
    <source>
        <dbReference type="ARBA" id="ARBA00022932"/>
    </source>
</evidence>
<proteinExistence type="predicted"/>
<feature type="compositionally biased region" description="Pro residues" evidence="6">
    <location>
        <begin position="117"/>
        <end position="139"/>
    </location>
</feature>
<feature type="region of interest" description="Disordered" evidence="6">
    <location>
        <begin position="58"/>
        <end position="91"/>
    </location>
</feature>
<comment type="catalytic activity">
    <reaction evidence="5">
        <text>DNA(n) + a 2'-deoxyribonucleoside 5'-triphosphate = DNA(n+1) + diphosphate</text>
        <dbReference type="Rhea" id="RHEA:22508"/>
        <dbReference type="Rhea" id="RHEA-COMP:17339"/>
        <dbReference type="Rhea" id="RHEA-COMP:17340"/>
        <dbReference type="ChEBI" id="CHEBI:33019"/>
        <dbReference type="ChEBI" id="CHEBI:61560"/>
        <dbReference type="ChEBI" id="CHEBI:173112"/>
        <dbReference type="EC" id="2.7.7.7"/>
    </reaction>
</comment>
<keyword evidence="2" id="KW-0808">Transferase</keyword>
<feature type="region of interest" description="Disordered" evidence="6">
    <location>
        <begin position="268"/>
        <end position="294"/>
    </location>
</feature>
<sequence>MIFILDSFPPPPSSFLLLTPPVLISSQTPAPRGGAPLRPGLVGMGKGAISRIDAALELSRSPPRRPPAARGHLPPPPTKRQRADELAPFDPSRCFGGAPLLSALAPANPYKQSGVPLRPPPNPYAARPPPPPPPRPAPANPYQRRPPASQPLTQPGPPNPYAPPPAKRSSQPLTQPGPLNPYASPTAKRNPVNPYARSAQVSPLFQPPRAPPPPTPASRPAPPRPRQTDLRQFATPSAPAPAPAPPPRRSAPPVQPAAAILTQSTVASSVDLSPPHLQSKPAPRPSTSRLSQTQPAVARTLSEFDRIDDTFLNAGTSVRSLDVFTQLVIESKTPAAFTVVFNDKTLSTPFDEVAKKYCTPKGGACTRWNCTCENQIRAMSARSPLFAAMFLLNYNSQLSSFLLPLGPSNNAEEEKEWFDISTFARMQDWGFLPFNCGATLTQRWNSMDKIFAECNLRHDARKPLLITCNVLAQLMPFHHQHLASSAPVRLVTSALFDVNLAGFLIDPKTRDDALEFDDLCAQYMTRSNFAAPSEIPDEASAALVSLLRVKDGLHRALKMYPLMKADLLRNGLADSFFQIEQLTSTVLSAMEVTGIAFMSSKLDAIVRSLDNKCIALSKLARRVTNNSVFNIASPQQISLFLFQKQGLKAPAHNPYAPRAAKTDQVSTNSATLEGMIDDHPLVPLVLEYRKLSKVLNTYLRPLKKLSRPSEEPGPVGELGRIFPSWNQTQVRTGRLSASKPNMQTIPSKPTLGFHPRDLFVSSADNMTLFSADYSQNEIRVLAHMSADPALVALFQGQQENGPDIYKQVAAQLLSKRASDVTAEERSIAKSTTLAVIYGQGPKEVAKSLGISLDFASNFQQRFFTRFSGVARWMAATKANCKRDGFITTITKRRRYLPLINSKNNIERSAAERQAVNSVIQGSAADIFKLGMVKVSYRLSAWRTNLSPPSANPAAVPRLLLQIHDEMLFEVPSYAEDIITLKRMLTETCAAETARDFQLKVPLVLHFTVGRSWGRMSDVP</sequence>
<dbReference type="InterPro" id="IPR002298">
    <property type="entry name" value="DNA_polymerase_A"/>
</dbReference>
<evidence type="ECO:0000256" key="2">
    <source>
        <dbReference type="ARBA" id="ARBA00022679"/>
    </source>
</evidence>
<dbReference type="Proteomes" id="UP001165060">
    <property type="component" value="Unassembled WGS sequence"/>
</dbReference>
<feature type="compositionally biased region" description="Pro residues" evidence="6">
    <location>
        <begin position="154"/>
        <end position="166"/>
    </location>
</feature>